<sequence>MKQNLVAPGVALGGVVGGVLGGYIGNGPVGMLAGATAAILGGLGAFYFADGDDGDLVSGKAKAIVNTAACVLGGALAVVAASAITNASAAMGDVGGGDVFVHNIVRTVGGGYIGGVIGGLIGGAFGGLVRRAFGGLVRCVAFNIVVLRVSRRLQRGDK</sequence>
<evidence type="ECO:0000313" key="3">
    <source>
        <dbReference type="Proteomes" id="UP001501231"/>
    </source>
</evidence>
<name>A0ABN3JDX5_9ACTN</name>
<keyword evidence="3" id="KW-1185">Reference proteome</keyword>
<keyword evidence="1" id="KW-1133">Transmembrane helix</keyword>
<dbReference type="Proteomes" id="UP001501231">
    <property type="component" value="Unassembled WGS sequence"/>
</dbReference>
<keyword evidence="1" id="KW-0812">Transmembrane</keyword>
<feature type="transmembrane region" description="Helical" evidence="1">
    <location>
        <begin position="61"/>
        <end position="84"/>
    </location>
</feature>
<organism evidence="2 3">
    <name type="scientific">Actinomadura vinacea</name>
    <dbReference type="NCBI Taxonomy" id="115336"/>
    <lineage>
        <taxon>Bacteria</taxon>
        <taxon>Bacillati</taxon>
        <taxon>Actinomycetota</taxon>
        <taxon>Actinomycetes</taxon>
        <taxon>Streptosporangiales</taxon>
        <taxon>Thermomonosporaceae</taxon>
        <taxon>Actinomadura</taxon>
    </lineage>
</organism>
<proteinExistence type="predicted"/>
<dbReference type="EMBL" id="BAAARW010000016">
    <property type="protein sequence ID" value="GAA2426361.1"/>
    <property type="molecule type" value="Genomic_DNA"/>
</dbReference>
<reference evidence="2 3" key="1">
    <citation type="journal article" date="2019" name="Int. J. Syst. Evol. Microbiol.">
        <title>The Global Catalogue of Microorganisms (GCM) 10K type strain sequencing project: providing services to taxonomists for standard genome sequencing and annotation.</title>
        <authorList>
            <consortium name="The Broad Institute Genomics Platform"/>
            <consortium name="The Broad Institute Genome Sequencing Center for Infectious Disease"/>
            <person name="Wu L."/>
            <person name="Ma J."/>
        </authorList>
    </citation>
    <scope>NUCLEOTIDE SEQUENCE [LARGE SCALE GENOMIC DNA]</scope>
    <source>
        <strain evidence="2 3">JCM 3325</strain>
    </source>
</reference>
<keyword evidence="1" id="KW-0472">Membrane</keyword>
<protein>
    <recommendedName>
        <fullName evidence="4">Glycine zipper domain-containing protein</fullName>
    </recommendedName>
</protein>
<feature type="transmembrane region" description="Helical" evidence="1">
    <location>
        <begin position="104"/>
        <end position="128"/>
    </location>
</feature>
<evidence type="ECO:0000313" key="2">
    <source>
        <dbReference type="EMBL" id="GAA2426361.1"/>
    </source>
</evidence>
<feature type="transmembrane region" description="Helical" evidence="1">
    <location>
        <begin position="31"/>
        <end position="49"/>
    </location>
</feature>
<evidence type="ECO:0008006" key="4">
    <source>
        <dbReference type="Google" id="ProtNLM"/>
    </source>
</evidence>
<gene>
    <name evidence="2" type="ORF">GCM10010191_43610</name>
</gene>
<accession>A0ABN3JDX5</accession>
<comment type="caution">
    <text evidence="2">The sequence shown here is derived from an EMBL/GenBank/DDBJ whole genome shotgun (WGS) entry which is preliminary data.</text>
</comment>
<evidence type="ECO:0000256" key="1">
    <source>
        <dbReference type="SAM" id="Phobius"/>
    </source>
</evidence>
<dbReference type="RefSeq" id="WP_344591142.1">
    <property type="nucleotide sequence ID" value="NZ_BAAARW010000016.1"/>
</dbReference>